<feature type="compositionally biased region" description="Acidic residues" evidence="2">
    <location>
        <begin position="616"/>
        <end position="646"/>
    </location>
</feature>
<feature type="region of interest" description="Disordered" evidence="2">
    <location>
        <begin position="610"/>
        <end position="646"/>
    </location>
</feature>
<feature type="region of interest" description="Disordered" evidence="2">
    <location>
        <begin position="223"/>
        <end position="473"/>
    </location>
</feature>
<organism evidence="3 4">
    <name type="scientific">Jaapia argillacea MUCL 33604</name>
    <dbReference type="NCBI Taxonomy" id="933084"/>
    <lineage>
        <taxon>Eukaryota</taxon>
        <taxon>Fungi</taxon>
        <taxon>Dikarya</taxon>
        <taxon>Basidiomycota</taxon>
        <taxon>Agaricomycotina</taxon>
        <taxon>Agaricomycetes</taxon>
        <taxon>Agaricomycetidae</taxon>
        <taxon>Jaapiales</taxon>
        <taxon>Jaapiaceae</taxon>
        <taxon>Jaapia</taxon>
    </lineage>
</organism>
<feature type="compositionally biased region" description="Polar residues" evidence="2">
    <location>
        <begin position="425"/>
        <end position="438"/>
    </location>
</feature>
<feature type="compositionally biased region" description="Basic and acidic residues" evidence="2">
    <location>
        <begin position="240"/>
        <end position="249"/>
    </location>
</feature>
<feature type="compositionally biased region" description="Low complexity" evidence="2">
    <location>
        <begin position="378"/>
        <end position="392"/>
    </location>
</feature>
<dbReference type="InParanoid" id="A0A067PVL6"/>
<feature type="compositionally biased region" description="Low complexity" evidence="2">
    <location>
        <begin position="399"/>
        <end position="411"/>
    </location>
</feature>
<keyword evidence="4" id="KW-1185">Reference proteome</keyword>
<evidence type="ECO:0000313" key="4">
    <source>
        <dbReference type="Proteomes" id="UP000027265"/>
    </source>
</evidence>
<feature type="compositionally biased region" description="Low complexity" evidence="2">
    <location>
        <begin position="456"/>
        <end position="470"/>
    </location>
</feature>
<evidence type="ECO:0000256" key="1">
    <source>
        <dbReference type="SAM" id="Coils"/>
    </source>
</evidence>
<feature type="compositionally biased region" description="Polar residues" evidence="2">
    <location>
        <begin position="38"/>
        <end position="47"/>
    </location>
</feature>
<gene>
    <name evidence="3" type="ORF">JAAARDRAFT_34701</name>
</gene>
<keyword evidence="1" id="KW-0175">Coiled coil</keyword>
<feature type="compositionally biased region" description="Basic and acidic residues" evidence="2">
    <location>
        <begin position="318"/>
        <end position="353"/>
    </location>
</feature>
<feature type="compositionally biased region" description="Polar residues" evidence="2">
    <location>
        <begin position="72"/>
        <end position="99"/>
    </location>
</feature>
<dbReference type="Proteomes" id="UP000027265">
    <property type="component" value="Unassembled WGS sequence"/>
</dbReference>
<dbReference type="HOGENOM" id="CLU_423923_0_0_1"/>
<proteinExistence type="predicted"/>
<feature type="region of interest" description="Disordered" evidence="2">
    <location>
        <begin position="1"/>
        <end position="144"/>
    </location>
</feature>
<feature type="region of interest" description="Disordered" evidence="2">
    <location>
        <begin position="487"/>
        <end position="566"/>
    </location>
</feature>
<feature type="compositionally biased region" description="Basic and acidic residues" evidence="2">
    <location>
        <begin position="274"/>
        <end position="284"/>
    </location>
</feature>
<dbReference type="EMBL" id="KL197718">
    <property type="protein sequence ID" value="KDQ57895.1"/>
    <property type="molecule type" value="Genomic_DNA"/>
</dbReference>
<evidence type="ECO:0000313" key="3">
    <source>
        <dbReference type="EMBL" id="KDQ57895.1"/>
    </source>
</evidence>
<feature type="coiled-coil region" evidence="1">
    <location>
        <begin position="150"/>
        <end position="184"/>
    </location>
</feature>
<feature type="compositionally biased region" description="Polar residues" evidence="2">
    <location>
        <begin position="366"/>
        <end position="377"/>
    </location>
</feature>
<feature type="compositionally biased region" description="Pro residues" evidence="2">
    <location>
        <begin position="1"/>
        <end position="10"/>
    </location>
</feature>
<name>A0A067PVL6_9AGAM</name>
<sequence>MTTSNLPPPREASDARQLRSRKPPSKQASVVPRARSKAPSSVPSTTTKTHRNEQSNNSQMLIRIPARPQASKPATSAGRSNRNSLRTTHSPSSQPQVTLPTVGEPPRVSAEPDESGPREGEETSDTEDSEDEDPFANPLFDNPDFLNDKLAEALAHRRRIEQLVEDAERQVHAALIEATLAEEELKKETADSQKLMNSIGKIVGPLAAKYLWDAQDYAGVPEDERIANGSKPGWDPRNPPSKEKIDLGEKAGASGVGEEELDESVPPPPGSLEGEDKSRKRSREEDSDGEDDSPETRSPGKRSRKSSPVAEPSAPEASLKRSRDEMETSSKKGKEKAVDPGTPEDERQNRARVEMPPPPLPFIRRSQPSHSSQTQAGPSSSRLSPPLWSESEVLTAGNLQSRSLRRTSSSLFGPAASLRPLDNNGPYTQTTTSRSQANWLGPPPEEAGTSGTSIWTSRPAAPATRRTTSAEADDFLHDLASKWLWDGELSESDDPPRSEGSSQQGPSRRPSRVNSFEPRPLHRADSNSEEDVDGPREGNTVIPRRMPRPLARSESEVFVDADGVPRTRAWEQREAEAAEEAGREQEMWDAYYRRELWEIQMGVNCRDEEFYLPPVEDSDDEVDDGEVEGEDDSSVDPSEEGDGASQ</sequence>
<dbReference type="AlphaFoldDB" id="A0A067PVL6"/>
<feature type="compositionally biased region" description="Acidic residues" evidence="2">
    <location>
        <begin position="122"/>
        <end position="134"/>
    </location>
</feature>
<protein>
    <submittedName>
        <fullName evidence="3">Uncharacterized protein</fullName>
    </submittedName>
</protein>
<accession>A0A067PVL6</accession>
<reference evidence="4" key="1">
    <citation type="journal article" date="2014" name="Proc. Natl. Acad. Sci. U.S.A.">
        <title>Extensive sampling of basidiomycete genomes demonstrates inadequacy of the white-rot/brown-rot paradigm for wood decay fungi.</title>
        <authorList>
            <person name="Riley R."/>
            <person name="Salamov A.A."/>
            <person name="Brown D.W."/>
            <person name="Nagy L.G."/>
            <person name="Floudas D."/>
            <person name="Held B.W."/>
            <person name="Levasseur A."/>
            <person name="Lombard V."/>
            <person name="Morin E."/>
            <person name="Otillar R."/>
            <person name="Lindquist E.A."/>
            <person name="Sun H."/>
            <person name="LaButti K.M."/>
            <person name="Schmutz J."/>
            <person name="Jabbour D."/>
            <person name="Luo H."/>
            <person name="Baker S.E."/>
            <person name="Pisabarro A.G."/>
            <person name="Walton J.D."/>
            <person name="Blanchette R.A."/>
            <person name="Henrissat B."/>
            <person name="Martin F."/>
            <person name="Cullen D."/>
            <person name="Hibbett D.S."/>
            <person name="Grigoriev I.V."/>
        </authorList>
    </citation>
    <scope>NUCLEOTIDE SEQUENCE [LARGE SCALE GENOMIC DNA]</scope>
    <source>
        <strain evidence="4">MUCL 33604</strain>
    </source>
</reference>
<evidence type="ECO:0000256" key="2">
    <source>
        <dbReference type="SAM" id="MobiDB-lite"/>
    </source>
</evidence>